<dbReference type="AlphaFoldDB" id="Q7UFT0"/>
<proteinExistence type="predicted"/>
<name>Q7UFT0_RHOBA</name>
<sequence>MNDAYGLDKNPGCLITQAKRHLDFIRERRRHQTRIFYRSTTVSLAESS</sequence>
<dbReference type="EnsemblBacteria" id="CAD78600">
    <property type="protein sequence ID" value="CAD78600"/>
    <property type="gene ID" value="RB8361"/>
</dbReference>
<accession>Q7UFT0</accession>
<organism evidence="1 2">
    <name type="scientific">Rhodopirellula baltica (strain DSM 10527 / NCIMB 13988 / SH1)</name>
    <dbReference type="NCBI Taxonomy" id="243090"/>
    <lineage>
        <taxon>Bacteria</taxon>
        <taxon>Pseudomonadati</taxon>
        <taxon>Planctomycetota</taxon>
        <taxon>Planctomycetia</taxon>
        <taxon>Pirellulales</taxon>
        <taxon>Pirellulaceae</taxon>
        <taxon>Rhodopirellula</taxon>
    </lineage>
</organism>
<evidence type="ECO:0000313" key="2">
    <source>
        <dbReference type="Proteomes" id="UP000001025"/>
    </source>
</evidence>
<gene>
    <name evidence="1" type="ordered locus">RB8361</name>
</gene>
<dbReference type="EMBL" id="BX294147">
    <property type="protein sequence ID" value="CAD78600.1"/>
    <property type="molecule type" value="Genomic_DNA"/>
</dbReference>
<dbReference type="InParanoid" id="Q7UFT0"/>
<dbReference type="KEGG" id="rba:RB8361"/>
<dbReference type="Proteomes" id="UP000001025">
    <property type="component" value="Chromosome"/>
</dbReference>
<keyword evidence="2" id="KW-1185">Reference proteome</keyword>
<reference evidence="1 2" key="1">
    <citation type="journal article" date="2003" name="Proc. Natl. Acad. Sci. U.S.A.">
        <title>Complete genome sequence of the marine planctomycete Pirellula sp. strain 1.</title>
        <authorList>
            <person name="Gloeckner F.O."/>
            <person name="Kube M."/>
            <person name="Bauer M."/>
            <person name="Teeling H."/>
            <person name="Lombardot T."/>
            <person name="Ludwig W."/>
            <person name="Gade D."/>
            <person name="Beck A."/>
            <person name="Borzym K."/>
            <person name="Heitmann K."/>
            <person name="Rabus R."/>
            <person name="Schlesner H."/>
            <person name="Amann R."/>
            <person name="Reinhardt R."/>
        </authorList>
    </citation>
    <scope>NUCLEOTIDE SEQUENCE [LARGE SCALE GENOMIC DNA]</scope>
    <source>
        <strain evidence="2">DSM 10527 / NCIMB 13988 / SH1</strain>
    </source>
</reference>
<evidence type="ECO:0000313" key="1">
    <source>
        <dbReference type="EMBL" id="CAD78600.1"/>
    </source>
</evidence>
<dbReference type="HOGENOM" id="CLU_3157146_0_0_0"/>
<protein>
    <submittedName>
        <fullName evidence="1">Uncharacterized protein</fullName>
    </submittedName>
</protein>